<organism evidence="3">
    <name type="scientific">marine sediment metagenome</name>
    <dbReference type="NCBI Taxonomy" id="412755"/>
    <lineage>
        <taxon>unclassified sequences</taxon>
        <taxon>metagenomes</taxon>
        <taxon>ecological metagenomes</taxon>
    </lineage>
</organism>
<sequence length="257" mass="27667">QGAWTLNPKGKIGFGEFAVFQMYQDSLRRGEPIDPVEELTKREEQSVRLKEAMGVKPGGEDTEMTTLDKLDKLGMLKKGEGEGGLLTTLDALGLLKKSGEEGSSTQIVLLEKLDSLGMLKKPGEGDAGSQIVQALQTEVKELKESLQKQEMDSLKNIVASMVNQMNELRKAIADGGRLEGRYALLEKTITTIDGQLSGIRNDAKPLLSAIGGGGGESRKKSPEEKAKISKGLKEAVALEQEAKALEDELLFGGKPQG</sequence>
<feature type="compositionally biased region" description="Basic and acidic residues" evidence="2">
    <location>
        <begin position="39"/>
        <end position="53"/>
    </location>
</feature>
<proteinExistence type="predicted"/>
<dbReference type="AlphaFoldDB" id="X1I174"/>
<keyword evidence="1" id="KW-0175">Coiled coil</keyword>
<accession>X1I174</accession>
<gene>
    <name evidence="3" type="ORF">S03H2_42473</name>
</gene>
<comment type="caution">
    <text evidence="3">The sequence shown here is derived from an EMBL/GenBank/DDBJ whole genome shotgun (WGS) entry which is preliminary data.</text>
</comment>
<feature type="non-terminal residue" evidence="3">
    <location>
        <position position="1"/>
    </location>
</feature>
<reference evidence="3" key="1">
    <citation type="journal article" date="2014" name="Front. Microbiol.">
        <title>High frequency of phylogenetically diverse reductive dehalogenase-homologous genes in deep subseafloor sedimentary metagenomes.</title>
        <authorList>
            <person name="Kawai M."/>
            <person name="Futagami T."/>
            <person name="Toyoda A."/>
            <person name="Takaki Y."/>
            <person name="Nishi S."/>
            <person name="Hori S."/>
            <person name="Arai W."/>
            <person name="Tsubouchi T."/>
            <person name="Morono Y."/>
            <person name="Uchiyama I."/>
            <person name="Ito T."/>
            <person name="Fujiyama A."/>
            <person name="Inagaki F."/>
            <person name="Takami H."/>
        </authorList>
    </citation>
    <scope>NUCLEOTIDE SEQUENCE</scope>
    <source>
        <strain evidence="3">Expedition CK06-06</strain>
    </source>
</reference>
<protein>
    <submittedName>
        <fullName evidence="3">Uncharacterized protein</fullName>
    </submittedName>
</protein>
<feature type="coiled-coil region" evidence="1">
    <location>
        <begin position="132"/>
        <end position="171"/>
    </location>
</feature>
<dbReference type="EMBL" id="BARU01026442">
    <property type="protein sequence ID" value="GAH76161.1"/>
    <property type="molecule type" value="Genomic_DNA"/>
</dbReference>
<name>X1I174_9ZZZZ</name>
<evidence type="ECO:0000256" key="2">
    <source>
        <dbReference type="SAM" id="MobiDB-lite"/>
    </source>
</evidence>
<evidence type="ECO:0000313" key="3">
    <source>
        <dbReference type="EMBL" id="GAH76161.1"/>
    </source>
</evidence>
<evidence type="ECO:0000256" key="1">
    <source>
        <dbReference type="SAM" id="Coils"/>
    </source>
</evidence>
<feature type="region of interest" description="Disordered" evidence="2">
    <location>
        <begin position="39"/>
        <end position="63"/>
    </location>
</feature>